<evidence type="ECO:0000256" key="5">
    <source>
        <dbReference type="ARBA" id="ARBA00025589"/>
    </source>
</evidence>
<accession>A0ABR9X085</accession>
<keyword evidence="4" id="KW-0227">DNA damage</keyword>
<evidence type="ECO:0000313" key="9">
    <source>
        <dbReference type="EMBL" id="MBE9636960.1"/>
    </source>
</evidence>
<evidence type="ECO:0000313" key="10">
    <source>
        <dbReference type="Proteomes" id="UP000607796"/>
    </source>
</evidence>
<dbReference type="EMBL" id="JADFFK010000005">
    <property type="protein sequence ID" value="MBE9636960.1"/>
    <property type="molecule type" value="Genomic_DNA"/>
</dbReference>
<evidence type="ECO:0000256" key="4">
    <source>
        <dbReference type="ARBA" id="ARBA00022763"/>
    </source>
</evidence>
<dbReference type="EC" id="2.7.7.7" evidence="3"/>
<dbReference type="SUPFAM" id="SSF100879">
    <property type="entry name" value="Lesion bypass DNA polymerase (Y-family), little finger domain"/>
    <property type="match status" value="1"/>
</dbReference>
<evidence type="ECO:0000256" key="6">
    <source>
        <dbReference type="ARBA" id="ARBA00049244"/>
    </source>
</evidence>
<dbReference type="Pfam" id="PF11799">
    <property type="entry name" value="IMS_C"/>
    <property type="match status" value="1"/>
</dbReference>
<keyword evidence="10" id="KW-1185">Reference proteome</keyword>
<dbReference type="InterPro" id="IPR017961">
    <property type="entry name" value="DNA_pol_Y-fam_little_finger"/>
</dbReference>
<name>A0ABR9X085_9RHOB</name>
<dbReference type="Pfam" id="PF00817">
    <property type="entry name" value="IMS"/>
    <property type="match status" value="1"/>
</dbReference>
<evidence type="ECO:0000256" key="1">
    <source>
        <dbReference type="ARBA" id="ARBA00010945"/>
    </source>
</evidence>
<dbReference type="CDD" id="cd03468">
    <property type="entry name" value="PolY_like"/>
    <property type="match status" value="1"/>
</dbReference>
<dbReference type="SUPFAM" id="SSF56672">
    <property type="entry name" value="DNA/RNA polymerases"/>
    <property type="match status" value="1"/>
</dbReference>
<comment type="caution">
    <text evidence="9">The sequence shown here is derived from an EMBL/GenBank/DDBJ whole genome shotgun (WGS) entry which is preliminary data.</text>
</comment>
<sequence>MARRLLSIWFPRLASDTSLRKRPVEGPFALTLRSGNSDHLHCVSPLAQAHGLARGMALADARAICPDLATRPADLAREAAALSGLRRWAGRYAPLVARDGADGLIADITGVPHLFGGEVTLRADLHDRLERTGLAAQSAIAGTRGAAHALARHGGGVLPEGALAEGLGPLPVSALRIDHDTAATLSRVGLTRIADLVHLPRAPLAKRFGPALVMRLDQALGTRPEPVDAEREAPHFGVRMTLPEPIGLQEDVMAGLARLLERLCAQLTHHQHGARRVLLELRRVDRETAHVRVGLARPMRDPARIAALFEKGVAEVEAGFGIDALRLCAEVTEKLPPEQLGPGGPKLRSEDALADLVSRLGNRLGFDTVQRLLPADSTIPERSFLIAPAAYSAAEEAPPRRGPPRPQILFPPELVSGARGAQPGHPPAQFRWRNMRFSTLRATGPERIAPEWWFDDPAWRAGIRDYWRIETREGPRLWLFHTPQVAGWDAGGAQDWFVQGEFA</sequence>
<comment type="subunit">
    <text evidence="2">Monomer.</text>
</comment>
<dbReference type="Proteomes" id="UP000607796">
    <property type="component" value="Unassembled WGS sequence"/>
</dbReference>
<dbReference type="InterPro" id="IPR001126">
    <property type="entry name" value="UmuC"/>
</dbReference>
<dbReference type="Gene3D" id="3.30.70.270">
    <property type="match status" value="1"/>
</dbReference>
<dbReference type="Gene3D" id="3.40.1170.60">
    <property type="match status" value="1"/>
</dbReference>
<comment type="function">
    <text evidence="5">Poorly processive, error-prone DNA polymerase involved in untargeted mutagenesis. Copies undamaged DNA at stalled replication forks, which arise in vivo from mismatched or misaligned primer ends. These misaligned primers can be extended by PolIV. Exhibits no 3'-5' exonuclease (proofreading) activity. May be involved in translesional synthesis, in conjunction with the beta clamp from PolIII.</text>
</comment>
<comment type="similarity">
    <text evidence="1">Belongs to the DNA polymerase type-Y family.</text>
</comment>
<gene>
    <name evidence="9" type="ORF">IQ782_08935</name>
</gene>
<reference evidence="9 10" key="1">
    <citation type="journal article" date="2021" name="Int. J. Syst. Evol. Microbiol.">
        <title>Salipiger mangrovisoli sp. nov., isolated from mangrove soil and the proposal for the reclassification of Paraphaeobacter pallidus as Salipiger pallidus comb. nov.</title>
        <authorList>
            <person name="Du J."/>
            <person name="Liu Y."/>
            <person name="Pei T."/>
            <person name="Deng M.R."/>
            <person name="Zhu H."/>
        </authorList>
    </citation>
    <scope>NUCLEOTIDE SEQUENCE [LARGE SCALE GENOMIC DNA]</scope>
    <source>
        <strain evidence="9 10">6D45A</strain>
    </source>
</reference>
<evidence type="ECO:0000259" key="7">
    <source>
        <dbReference type="Pfam" id="PF00817"/>
    </source>
</evidence>
<organism evidence="9 10">
    <name type="scientific">Salipiger mangrovisoli</name>
    <dbReference type="NCBI Taxonomy" id="2865933"/>
    <lineage>
        <taxon>Bacteria</taxon>
        <taxon>Pseudomonadati</taxon>
        <taxon>Pseudomonadota</taxon>
        <taxon>Alphaproteobacteria</taxon>
        <taxon>Rhodobacterales</taxon>
        <taxon>Roseobacteraceae</taxon>
        <taxon>Salipiger</taxon>
    </lineage>
</organism>
<dbReference type="InterPro" id="IPR043128">
    <property type="entry name" value="Rev_trsase/Diguanyl_cyclase"/>
</dbReference>
<dbReference type="PANTHER" id="PTHR35369:SF2">
    <property type="entry name" value="BLR3025 PROTEIN"/>
    <property type="match status" value="1"/>
</dbReference>
<feature type="domain" description="UmuC" evidence="7">
    <location>
        <begin position="36"/>
        <end position="148"/>
    </location>
</feature>
<comment type="catalytic activity">
    <reaction evidence="6">
        <text>DNA(n) + a 2'-deoxyribonucleoside 5'-triphosphate = DNA(n+1) + diphosphate</text>
        <dbReference type="Rhea" id="RHEA:22508"/>
        <dbReference type="Rhea" id="RHEA-COMP:17339"/>
        <dbReference type="Rhea" id="RHEA-COMP:17340"/>
        <dbReference type="ChEBI" id="CHEBI:33019"/>
        <dbReference type="ChEBI" id="CHEBI:61560"/>
        <dbReference type="ChEBI" id="CHEBI:173112"/>
        <dbReference type="EC" id="2.7.7.7"/>
    </reaction>
</comment>
<proteinExistence type="inferred from homology"/>
<evidence type="ECO:0000259" key="8">
    <source>
        <dbReference type="Pfam" id="PF11799"/>
    </source>
</evidence>
<feature type="domain" description="DNA polymerase Y-family little finger" evidence="8">
    <location>
        <begin position="237"/>
        <end position="321"/>
    </location>
</feature>
<dbReference type="RefSeq" id="WP_194134273.1">
    <property type="nucleotide sequence ID" value="NZ_JADFFK010000005.1"/>
</dbReference>
<evidence type="ECO:0000256" key="3">
    <source>
        <dbReference type="ARBA" id="ARBA00012417"/>
    </source>
</evidence>
<dbReference type="InterPro" id="IPR036775">
    <property type="entry name" value="DNA_pol_Y-fam_lit_finger_sf"/>
</dbReference>
<dbReference type="InterPro" id="IPR043502">
    <property type="entry name" value="DNA/RNA_pol_sf"/>
</dbReference>
<protein>
    <recommendedName>
        <fullName evidence="3">DNA-directed DNA polymerase</fullName>
        <ecNumber evidence="3">2.7.7.7</ecNumber>
    </recommendedName>
</protein>
<evidence type="ECO:0000256" key="2">
    <source>
        <dbReference type="ARBA" id="ARBA00011245"/>
    </source>
</evidence>
<dbReference type="PANTHER" id="PTHR35369">
    <property type="entry name" value="BLR3025 PROTEIN-RELATED"/>
    <property type="match status" value="1"/>
</dbReference>
<dbReference type="InterPro" id="IPR050356">
    <property type="entry name" value="SulA_CellDiv_inhibitor"/>
</dbReference>